<dbReference type="Gene3D" id="3.50.50.60">
    <property type="entry name" value="FAD/NAD(P)-binding domain"/>
    <property type="match status" value="2"/>
</dbReference>
<name>A0ABT7XJA6_9NEIS</name>
<sequence length="460" mass="49587">MTTRFDAIIIGTGQAGPSLAARLSGAGMKVAIIERKSFGGTCVNTGCIPTKALVASAYAAHLARRAADYGVAIDGTVKVDMPRVKARKDEISGRSSRSVEQWLRGLANCTVYQGHARFESPDSIRVNDEVLSAERIFINVGGRALVPPMPGLDQIDFLTNSTMMDVDFLPQHLIVIGGSYIGLEFGQMYRRFGSAVTIIEKGPRLIAREDEDVSQGVLEILQNEDIGVELRAECIKVAKRGDQIAVQLDCASGMREVVGSHLLLAIGRIPNTDDLGLDQAGVDVDPRGYITVDDQLRTNVPGIWALGDCNGRGAFTHTSYNDHEIVADNLVNGDNRSVRDRIVAYGLFIDPPLGRIGMSDDEIRRSGRPALVGKRLMTRVGRAVEKGETQGFMKITVDAQTKEILGAAILGTGGDEAVHCLLDTMYAKAPYTVVQRAVHIHPTVSELLPTVLGELTPLDG</sequence>
<dbReference type="PROSITE" id="PS00076">
    <property type="entry name" value="PYRIDINE_REDOX_1"/>
    <property type="match status" value="1"/>
</dbReference>
<feature type="domain" description="Pyridine nucleotide-disulphide oxidoreductase dimerisation" evidence="10">
    <location>
        <begin position="344"/>
        <end position="449"/>
    </location>
</feature>
<dbReference type="PRINTS" id="PR00368">
    <property type="entry name" value="FADPNR"/>
</dbReference>
<comment type="cofactor">
    <cofactor evidence="1">
        <name>FAD</name>
        <dbReference type="ChEBI" id="CHEBI:57692"/>
    </cofactor>
</comment>
<comment type="caution">
    <text evidence="12">The sequence shown here is derived from an EMBL/GenBank/DDBJ whole genome shotgun (WGS) entry which is preliminary data.</text>
</comment>
<protein>
    <submittedName>
        <fullName evidence="12">FAD-containing oxidoreductase</fullName>
    </submittedName>
</protein>
<keyword evidence="4 9" id="KW-0274">FAD</keyword>
<dbReference type="Pfam" id="PF02852">
    <property type="entry name" value="Pyr_redox_dim"/>
    <property type="match status" value="1"/>
</dbReference>
<keyword evidence="8 9" id="KW-0676">Redox-active center</keyword>
<reference evidence="12" key="1">
    <citation type="submission" date="2023-06" db="EMBL/GenBank/DDBJ databases">
        <authorList>
            <person name="Zhang S."/>
        </authorList>
    </citation>
    <scope>NUCLEOTIDE SEQUENCE</scope>
    <source>
        <strain evidence="12">SG2303</strain>
    </source>
</reference>
<evidence type="ECO:0000256" key="2">
    <source>
        <dbReference type="ARBA" id="ARBA00007532"/>
    </source>
</evidence>
<feature type="domain" description="FAD/NAD(P)-binding" evidence="11">
    <location>
        <begin position="6"/>
        <end position="319"/>
    </location>
</feature>
<dbReference type="Gene3D" id="3.30.390.30">
    <property type="match status" value="1"/>
</dbReference>
<evidence type="ECO:0000256" key="6">
    <source>
        <dbReference type="ARBA" id="ARBA00023002"/>
    </source>
</evidence>
<keyword evidence="7" id="KW-1015">Disulfide bond</keyword>
<dbReference type="InterPro" id="IPR016156">
    <property type="entry name" value="FAD/NAD-linked_Rdtase_dimer_sf"/>
</dbReference>
<dbReference type="NCBIfam" id="NF004992">
    <property type="entry name" value="PRK06370.1-4"/>
    <property type="match status" value="1"/>
</dbReference>
<dbReference type="InterPro" id="IPR001100">
    <property type="entry name" value="Pyr_nuc-diS_OxRdtase"/>
</dbReference>
<evidence type="ECO:0000313" key="13">
    <source>
        <dbReference type="Proteomes" id="UP001168540"/>
    </source>
</evidence>
<evidence type="ECO:0000256" key="5">
    <source>
        <dbReference type="ARBA" id="ARBA00022857"/>
    </source>
</evidence>
<dbReference type="EMBL" id="JAUEDK010000004">
    <property type="protein sequence ID" value="MDN0073879.1"/>
    <property type="molecule type" value="Genomic_DNA"/>
</dbReference>
<dbReference type="SUPFAM" id="SSF55424">
    <property type="entry name" value="FAD/NAD-linked reductases, dimerisation (C-terminal) domain"/>
    <property type="match status" value="1"/>
</dbReference>
<dbReference type="InterPro" id="IPR004099">
    <property type="entry name" value="Pyr_nucl-diS_OxRdtase_dimer"/>
</dbReference>
<evidence type="ECO:0000313" key="12">
    <source>
        <dbReference type="EMBL" id="MDN0073879.1"/>
    </source>
</evidence>
<keyword evidence="13" id="KW-1185">Reference proteome</keyword>
<dbReference type="PIRSF" id="PIRSF000350">
    <property type="entry name" value="Mercury_reductase_MerA"/>
    <property type="match status" value="1"/>
</dbReference>
<evidence type="ECO:0000259" key="10">
    <source>
        <dbReference type="Pfam" id="PF02852"/>
    </source>
</evidence>
<evidence type="ECO:0000256" key="1">
    <source>
        <dbReference type="ARBA" id="ARBA00001974"/>
    </source>
</evidence>
<evidence type="ECO:0000259" key="11">
    <source>
        <dbReference type="Pfam" id="PF07992"/>
    </source>
</evidence>
<dbReference type="InterPro" id="IPR023753">
    <property type="entry name" value="FAD/NAD-binding_dom"/>
</dbReference>
<dbReference type="Pfam" id="PF07992">
    <property type="entry name" value="Pyr_redox_2"/>
    <property type="match status" value="1"/>
</dbReference>
<evidence type="ECO:0000256" key="9">
    <source>
        <dbReference type="RuleBase" id="RU003691"/>
    </source>
</evidence>
<evidence type="ECO:0000256" key="3">
    <source>
        <dbReference type="ARBA" id="ARBA00022630"/>
    </source>
</evidence>
<dbReference type="SUPFAM" id="SSF51905">
    <property type="entry name" value="FAD/NAD(P)-binding domain"/>
    <property type="match status" value="1"/>
</dbReference>
<evidence type="ECO:0000256" key="8">
    <source>
        <dbReference type="ARBA" id="ARBA00023284"/>
    </source>
</evidence>
<dbReference type="PANTHER" id="PTHR43014">
    <property type="entry name" value="MERCURIC REDUCTASE"/>
    <property type="match status" value="1"/>
</dbReference>
<comment type="similarity">
    <text evidence="2 9">Belongs to the class-I pyridine nucleotide-disulfide oxidoreductase family.</text>
</comment>
<keyword evidence="5" id="KW-0521">NADP</keyword>
<dbReference type="PRINTS" id="PR00411">
    <property type="entry name" value="PNDRDTASEI"/>
</dbReference>
<dbReference type="RefSeq" id="WP_289828427.1">
    <property type="nucleotide sequence ID" value="NZ_JAUEDK010000004.1"/>
</dbReference>
<accession>A0ABT7XJA6</accession>
<proteinExistence type="inferred from homology"/>
<gene>
    <name evidence="12" type="ORF">QU481_03105</name>
</gene>
<organism evidence="12 13">
    <name type="scientific">Crenobacter oryzisoli</name>
    <dbReference type="NCBI Taxonomy" id="3056844"/>
    <lineage>
        <taxon>Bacteria</taxon>
        <taxon>Pseudomonadati</taxon>
        <taxon>Pseudomonadota</taxon>
        <taxon>Betaproteobacteria</taxon>
        <taxon>Neisseriales</taxon>
        <taxon>Neisseriaceae</taxon>
        <taxon>Crenobacter</taxon>
    </lineage>
</organism>
<keyword evidence="6 9" id="KW-0560">Oxidoreductase</keyword>
<dbReference type="PANTHER" id="PTHR43014:SF2">
    <property type="entry name" value="MERCURIC REDUCTASE"/>
    <property type="match status" value="1"/>
</dbReference>
<dbReference type="InterPro" id="IPR012999">
    <property type="entry name" value="Pyr_OxRdtase_I_AS"/>
</dbReference>
<dbReference type="InterPro" id="IPR036188">
    <property type="entry name" value="FAD/NAD-bd_sf"/>
</dbReference>
<dbReference type="Proteomes" id="UP001168540">
    <property type="component" value="Unassembled WGS sequence"/>
</dbReference>
<dbReference type="NCBIfam" id="NF004990">
    <property type="entry name" value="PRK06370.1-1"/>
    <property type="match status" value="1"/>
</dbReference>
<evidence type="ECO:0000256" key="4">
    <source>
        <dbReference type="ARBA" id="ARBA00022827"/>
    </source>
</evidence>
<evidence type="ECO:0000256" key="7">
    <source>
        <dbReference type="ARBA" id="ARBA00023157"/>
    </source>
</evidence>
<keyword evidence="3 9" id="KW-0285">Flavoprotein</keyword>